<keyword evidence="3" id="KW-1185">Reference proteome</keyword>
<feature type="transmembrane region" description="Helical" evidence="1">
    <location>
        <begin position="74"/>
        <end position="93"/>
    </location>
</feature>
<dbReference type="AlphaFoldDB" id="A0A9W7D937"/>
<organism evidence="2 3">
    <name type="scientific">Phytophthora lilii</name>
    <dbReference type="NCBI Taxonomy" id="2077276"/>
    <lineage>
        <taxon>Eukaryota</taxon>
        <taxon>Sar</taxon>
        <taxon>Stramenopiles</taxon>
        <taxon>Oomycota</taxon>
        <taxon>Peronosporomycetes</taxon>
        <taxon>Peronosporales</taxon>
        <taxon>Peronosporaceae</taxon>
        <taxon>Phytophthora</taxon>
    </lineage>
</organism>
<accession>A0A9W7D937</accession>
<reference evidence="2" key="1">
    <citation type="submission" date="2023-04" db="EMBL/GenBank/DDBJ databases">
        <title>Phytophthora lilii NBRC 32176.</title>
        <authorList>
            <person name="Ichikawa N."/>
            <person name="Sato H."/>
            <person name="Tonouchi N."/>
        </authorList>
    </citation>
    <scope>NUCLEOTIDE SEQUENCE</scope>
    <source>
        <strain evidence="2">NBRC 32176</strain>
    </source>
</reference>
<dbReference type="EMBL" id="BSXW01012460">
    <property type="protein sequence ID" value="GMF65310.1"/>
    <property type="molecule type" value="Genomic_DNA"/>
</dbReference>
<name>A0A9W7D937_9STRA</name>
<keyword evidence="1" id="KW-0812">Transmembrane</keyword>
<feature type="transmembrane region" description="Helical" evidence="1">
    <location>
        <begin position="245"/>
        <end position="266"/>
    </location>
</feature>
<keyword evidence="1" id="KW-1133">Transmembrane helix</keyword>
<evidence type="ECO:0000313" key="3">
    <source>
        <dbReference type="Proteomes" id="UP001165083"/>
    </source>
</evidence>
<comment type="caution">
    <text evidence="2">The sequence shown here is derived from an EMBL/GenBank/DDBJ whole genome shotgun (WGS) entry which is preliminary data.</text>
</comment>
<dbReference type="OrthoDB" id="62228at2759"/>
<dbReference type="Proteomes" id="UP001165083">
    <property type="component" value="Unassembled WGS sequence"/>
</dbReference>
<feature type="transmembrane region" description="Helical" evidence="1">
    <location>
        <begin position="150"/>
        <end position="168"/>
    </location>
</feature>
<protein>
    <submittedName>
        <fullName evidence="2">Unnamed protein product</fullName>
    </submittedName>
</protein>
<evidence type="ECO:0000313" key="2">
    <source>
        <dbReference type="EMBL" id="GMF65310.1"/>
    </source>
</evidence>
<sequence length="470" mass="51706">MRSGQEIDCENPSDCEGAADEGYWGDKFISSNKGHKTNSVYIANATEYGLFIYESYEIHTVQIIFDWETLVSNLSVGLVLSRWVLALVSLHLGAFCGKSLWFSGGIGCVSGAGSFKYLPLASLPRLKITLAAFWTVGCRFEGQQAGLAESWFAVYPAIVNFVLIYYSLLNFLGKILRRRVSDVLFTPTIVTLCVMHYFRLELAASGWLKGIDGRIPTVVFSDEVKKMQLADYITTDLAWRMSGRVALLFHVKLAILAVNLIPLLVARSFPVGQRCSDLGLHGVEKAFALHARYVGGLGRSLTYMVAVVDRNERRLSSSSFTAKVVSTVSDDGGADSKTTTTITPLTPILDQCSDSQSVNPKANNNAPQSLTTHKIVLVNSYEIIRLGYLVYGDKYLITFDDWDLLSSMAPFRSFCHFWNHRVLAWRLRPVATDGDAETAGGRALQTTEPADVASRRSSIATSSLVASVSL</sequence>
<gene>
    <name evidence="2" type="ORF">Plil01_001799400</name>
</gene>
<proteinExistence type="predicted"/>
<evidence type="ECO:0000256" key="1">
    <source>
        <dbReference type="SAM" id="Phobius"/>
    </source>
</evidence>
<keyword evidence="1" id="KW-0472">Membrane</keyword>